<accession>A0A6C0IA75</accession>
<proteinExistence type="predicted"/>
<evidence type="ECO:0000313" key="1">
    <source>
        <dbReference type="EMBL" id="QHT89854.1"/>
    </source>
</evidence>
<sequence>MSTHGHNVNMVYEFPQGTSISGLNALFNKPGVLSYSVKVAPTGGVGTRRRAATGGQVYVETIIHHPQPVNDIESKIQHYFGPFGINVKKVNRTNYDKELQNIGTNKLTFNSSVNDLAGLFDKVGMFGGKRRKARKTRKANKRRH</sequence>
<reference evidence="1" key="1">
    <citation type="journal article" date="2020" name="Nature">
        <title>Giant virus diversity and host interactions through global metagenomics.</title>
        <authorList>
            <person name="Schulz F."/>
            <person name="Roux S."/>
            <person name="Paez-Espino D."/>
            <person name="Jungbluth S."/>
            <person name="Walsh D.A."/>
            <person name="Denef V.J."/>
            <person name="McMahon K.D."/>
            <person name="Konstantinidis K.T."/>
            <person name="Eloe-Fadrosh E.A."/>
            <person name="Kyrpides N.C."/>
            <person name="Woyke T."/>
        </authorList>
    </citation>
    <scope>NUCLEOTIDE SEQUENCE</scope>
    <source>
        <strain evidence="1">GVMAG-M-3300023184-62</strain>
    </source>
</reference>
<organism evidence="1">
    <name type="scientific">viral metagenome</name>
    <dbReference type="NCBI Taxonomy" id="1070528"/>
    <lineage>
        <taxon>unclassified sequences</taxon>
        <taxon>metagenomes</taxon>
        <taxon>organismal metagenomes</taxon>
    </lineage>
</organism>
<protein>
    <submittedName>
        <fullName evidence="1">Uncharacterized protein</fullName>
    </submittedName>
</protein>
<name>A0A6C0IA75_9ZZZZ</name>
<dbReference type="EMBL" id="MN740152">
    <property type="protein sequence ID" value="QHT89854.1"/>
    <property type="molecule type" value="Genomic_DNA"/>
</dbReference>
<dbReference type="AlphaFoldDB" id="A0A6C0IA75"/>